<dbReference type="PROSITE" id="PS50297">
    <property type="entry name" value="ANK_REP_REGION"/>
    <property type="match status" value="1"/>
</dbReference>
<reference evidence="4" key="1">
    <citation type="submission" date="2019-03" db="EMBL/GenBank/DDBJ databases">
        <title>Long read genome sequence of the mycoparasitic Pythium oligandrum ATCC 38472 isolated from sugarbeet rhizosphere.</title>
        <authorList>
            <person name="Gaulin E."/>
        </authorList>
    </citation>
    <scope>NUCLEOTIDE SEQUENCE</scope>
    <source>
        <strain evidence="4">ATCC 38472_TT</strain>
    </source>
</reference>
<feature type="repeat" description="ANK" evidence="3">
    <location>
        <begin position="80"/>
        <end position="112"/>
    </location>
</feature>
<dbReference type="Proteomes" id="UP000794436">
    <property type="component" value="Unassembled WGS sequence"/>
</dbReference>
<evidence type="ECO:0000256" key="1">
    <source>
        <dbReference type="ARBA" id="ARBA00022737"/>
    </source>
</evidence>
<dbReference type="SUPFAM" id="SSF48403">
    <property type="entry name" value="Ankyrin repeat"/>
    <property type="match status" value="1"/>
</dbReference>
<proteinExistence type="predicted"/>
<dbReference type="AlphaFoldDB" id="A0A8K1CFC9"/>
<dbReference type="OrthoDB" id="194358at2759"/>
<dbReference type="PANTHER" id="PTHR24123:SF33">
    <property type="entry name" value="PROTEIN HOS4"/>
    <property type="match status" value="1"/>
</dbReference>
<dbReference type="InterPro" id="IPR002110">
    <property type="entry name" value="Ankyrin_rpt"/>
</dbReference>
<evidence type="ECO:0000256" key="2">
    <source>
        <dbReference type="ARBA" id="ARBA00023043"/>
    </source>
</evidence>
<keyword evidence="2 3" id="KW-0040">ANK repeat</keyword>
<dbReference type="Gene3D" id="1.25.40.20">
    <property type="entry name" value="Ankyrin repeat-containing domain"/>
    <property type="match status" value="2"/>
</dbReference>
<keyword evidence="1" id="KW-0677">Repeat</keyword>
<organism evidence="4 5">
    <name type="scientific">Pythium oligandrum</name>
    <name type="common">Mycoparasitic fungus</name>
    <dbReference type="NCBI Taxonomy" id="41045"/>
    <lineage>
        <taxon>Eukaryota</taxon>
        <taxon>Sar</taxon>
        <taxon>Stramenopiles</taxon>
        <taxon>Oomycota</taxon>
        <taxon>Peronosporomycetes</taxon>
        <taxon>Pythiales</taxon>
        <taxon>Pythiaceae</taxon>
        <taxon>Pythium</taxon>
    </lineage>
</organism>
<dbReference type="PROSITE" id="PS50088">
    <property type="entry name" value="ANK_REPEAT"/>
    <property type="match status" value="2"/>
</dbReference>
<evidence type="ECO:0000313" key="5">
    <source>
        <dbReference type="Proteomes" id="UP000794436"/>
    </source>
</evidence>
<keyword evidence="5" id="KW-1185">Reference proteome</keyword>
<dbReference type="Pfam" id="PF12796">
    <property type="entry name" value="Ank_2"/>
    <property type="match status" value="2"/>
</dbReference>
<comment type="caution">
    <text evidence="4">The sequence shown here is derived from an EMBL/GenBank/DDBJ whole genome shotgun (WGS) entry which is preliminary data.</text>
</comment>
<gene>
    <name evidence="4" type="ORF">Poli38472_009491</name>
</gene>
<dbReference type="EMBL" id="SPLM01000074">
    <property type="protein sequence ID" value="TMW61998.1"/>
    <property type="molecule type" value="Genomic_DNA"/>
</dbReference>
<dbReference type="PANTHER" id="PTHR24123">
    <property type="entry name" value="ANKYRIN REPEAT-CONTAINING"/>
    <property type="match status" value="1"/>
</dbReference>
<dbReference type="InterPro" id="IPR036770">
    <property type="entry name" value="Ankyrin_rpt-contain_sf"/>
</dbReference>
<feature type="repeat" description="ANK" evidence="3">
    <location>
        <begin position="41"/>
        <end position="79"/>
    </location>
</feature>
<dbReference type="InterPro" id="IPR051165">
    <property type="entry name" value="Multifunctional_ANK_Repeat"/>
</dbReference>
<dbReference type="SMART" id="SM00248">
    <property type="entry name" value="ANK"/>
    <property type="match status" value="4"/>
</dbReference>
<accession>A0A8K1CFC9</accession>
<evidence type="ECO:0000313" key="4">
    <source>
        <dbReference type="EMBL" id="TMW61998.1"/>
    </source>
</evidence>
<sequence>METLSAESNVQLMIDAVCRGDIAEVNALLHASPTLATVTVRSKSPLHAVCFADHLAEETRVALINHLVSTGADVNKGSRDNITPLFYAARFGQLETIKTLVAHGARWDVSGGLYSWNTPTIESIDAGQLDVLKLRQSMLPLRAWKEPDVKYAIKIAISNRNIDMVRIFLDSEPTLDINHVETPSLDGGTFLTIAIDHGAEDIVELLLVRGQM</sequence>
<protein>
    <submittedName>
        <fullName evidence="4">Uncharacterized protein</fullName>
    </submittedName>
</protein>
<name>A0A8K1CFC9_PYTOL</name>
<evidence type="ECO:0000256" key="3">
    <source>
        <dbReference type="PROSITE-ProRule" id="PRU00023"/>
    </source>
</evidence>